<reference evidence="2" key="1">
    <citation type="submission" date="2022-12" db="EMBL/GenBank/DDBJ databases">
        <title>Reference genome sequencing for broad-spectrum identification of bacterial and archaeal isolates by mass spectrometry.</title>
        <authorList>
            <person name="Sekiguchi Y."/>
            <person name="Tourlousse D.M."/>
        </authorList>
    </citation>
    <scope>NUCLEOTIDE SEQUENCE</scope>
    <source>
        <strain evidence="2">301</strain>
    </source>
</reference>
<dbReference type="Proteomes" id="UP001245370">
    <property type="component" value="Unassembled WGS sequence"/>
</dbReference>
<evidence type="ECO:0000313" key="3">
    <source>
        <dbReference type="EMBL" id="MDR6334835.1"/>
    </source>
</evidence>
<evidence type="ECO:0000313" key="2">
    <source>
        <dbReference type="EMBL" id="GLI23143.1"/>
    </source>
</evidence>
<dbReference type="Pfam" id="PF02515">
    <property type="entry name" value="CoA_transf_3"/>
    <property type="match status" value="1"/>
</dbReference>
<dbReference type="InterPro" id="IPR003673">
    <property type="entry name" value="CoA-Trfase_fam_III"/>
</dbReference>
<dbReference type="PANTHER" id="PTHR48207:SF3">
    <property type="entry name" value="SUCCINATE--HYDROXYMETHYLGLUTARATE COA-TRANSFERASE"/>
    <property type="match status" value="1"/>
</dbReference>
<gene>
    <name evidence="3" type="ORF">GGQ86_003317</name>
    <name evidence="2" type="ORF">XFLAVUS301_28170</name>
</gene>
<dbReference type="PANTHER" id="PTHR48207">
    <property type="entry name" value="SUCCINATE--HYDROXYMETHYLGLUTARATE COA-TRANSFERASE"/>
    <property type="match status" value="1"/>
</dbReference>
<dbReference type="EMBL" id="JAVDPY010000005">
    <property type="protein sequence ID" value="MDR6334835.1"/>
    <property type="molecule type" value="Genomic_DNA"/>
</dbReference>
<dbReference type="EMBL" id="BSDO01000004">
    <property type="protein sequence ID" value="GLI23143.1"/>
    <property type="molecule type" value="Genomic_DNA"/>
</dbReference>
<dbReference type="Gene3D" id="3.40.50.10540">
    <property type="entry name" value="Crotonobetainyl-coa:carnitine coa-transferase, domain 1"/>
    <property type="match status" value="1"/>
</dbReference>
<dbReference type="AlphaFoldDB" id="A0A9W6CIR2"/>
<dbReference type="GO" id="GO:0008410">
    <property type="term" value="F:CoA-transferase activity"/>
    <property type="evidence" value="ECO:0007669"/>
    <property type="project" value="TreeGrafter"/>
</dbReference>
<evidence type="ECO:0000313" key="5">
    <source>
        <dbReference type="Proteomes" id="UP001245370"/>
    </source>
</evidence>
<dbReference type="Gene3D" id="3.30.1540.10">
    <property type="entry name" value="formyl-coa transferase, domain 3"/>
    <property type="match status" value="1"/>
</dbReference>
<protein>
    <submittedName>
        <fullName evidence="2 3">CoA transferase</fullName>
    </submittedName>
</protein>
<sequence length="400" mass="42542">MSTSSSTPKPLAGLRVLEFAQIAAGPFTGSLLADLGADVVKVERPDGGDGMRGWPPLHDGPEAGEGVFSGNFTSLNRNKRSIALDIKSPADRDRLLTLIESADVFIENFRPGALVRAGLGYQQLQARNPRLVYCSITGYGQSGPYAQKGAFDVTVQAMSGVMSVTGEPDGPPVKCGVPVGDFSTGLYAAFVTLAAVVRARETGRGAYVDCSILGALLGISALQTSEYFGTGVPPRRLGSAHPRNAPYAGFDAADKPFTIAAGNDKLWRDTCDIVGRPDLADDPRFATQSLRARNQQELAAILQPIFATRTAAEWLAAFDALGVPCAPINDFAEILSDPHVKDRGWVLPITMPNGAVADTVGFPVGLSDFAFEISRRPPLLGEHNDEVFEEWTARPLKAAQ</sequence>
<dbReference type="InterPro" id="IPR023606">
    <property type="entry name" value="CoA-Trfase_III_dom_1_sf"/>
</dbReference>
<comment type="caution">
    <text evidence="2">The sequence shown here is derived from an EMBL/GenBank/DDBJ whole genome shotgun (WGS) entry which is preliminary data.</text>
</comment>
<dbReference type="Proteomes" id="UP001144397">
    <property type="component" value="Unassembled WGS sequence"/>
</dbReference>
<keyword evidence="1 2" id="KW-0808">Transferase</keyword>
<reference evidence="3 5" key="2">
    <citation type="submission" date="2023-07" db="EMBL/GenBank/DDBJ databases">
        <title>Genomic Encyclopedia of Type Strains, Phase IV (KMG-IV): sequencing the most valuable type-strain genomes for metagenomic binning, comparative biology and taxonomic classification.</title>
        <authorList>
            <person name="Goeker M."/>
        </authorList>
    </citation>
    <scope>NUCLEOTIDE SEQUENCE [LARGE SCALE GENOMIC DNA]</scope>
    <source>
        <strain evidence="3 5">DSM 338</strain>
    </source>
</reference>
<evidence type="ECO:0000256" key="1">
    <source>
        <dbReference type="ARBA" id="ARBA00022679"/>
    </source>
</evidence>
<dbReference type="GeneID" id="95763603"/>
<keyword evidence="5" id="KW-1185">Reference proteome</keyword>
<name>A0A9W6CIR2_XANFL</name>
<dbReference type="SUPFAM" id="SSF89796">
    <property type="entry name" value="CoA-transferase family III (CaiB/BaiF)"/>
    <property type="match status" value="1"/>
</dbReference>
<dbReference type="InterPro" id="IPR050483">
    <property type="entry name" value="CoA-transferase_III_domain"/>
</dbReference>
<evidence type="ECO:0000313" key="4">
    <source>
        <dbReference type="Proteomes" id="UP001144397"/>
    </source>
</evidence>
<organism evidence="2 4">
    <name type="scientific">Xanthobacter flavus</name>
    <dbReference type="NCBI Taxonomy" id="281"/>
    <lineage>
        <taxon>Bacteria</taxon>
        <taxon>Pseudomonadati</taxon>
        <taxon>Pseudomonadota</taxon>
        <taxon>Alphaproteobacteria</taxon>
        <taxon>Hyphomicrobiales</taxon>
        <taxon>Xanthobacteraceae</taxon>
        <taxon>Xanthobacter</taxon>
    </lineage>
</organism>
<dbReference type="InterPro" id="IPR044855">
    <property type="entry name" value="CoA-Trfase_III_dom3_sf"/>
</dbReference>
<accession>A0A9W6CIR2</accession>
<proteinExistence type="predicted"/>
<dbReference type="RefSeq" id="WP_281808032.1">
    <property type="nucleotide sequence ID" value="NZ_BSDO01000004.1"/>
</dbReference>